<dbReference type="EMBL" id="CP102453">
    <property type="protein sequence ID" value="UUX35029.1"/>
    <property type="molecule type" value="Genomic_DNA"/>
</dbReference>
<evidence type="ECO:0000313" key="2">
    <source>
        <dbReference type="EMBL" id="UUX35029.1"/>
    </source>
</evidence>
<dbReference type="PANTHER" id="PTHR18964:SF170">
    <property type="entry name" value="SUGAR KINASE"/>
    <property type="match status" value="1"/>
</dbReference>
<dbReference type="Pfam" id="PF00480">
    <property type="entry name" value="ROK"/>
    <property type="match status" value="1"/>
</dbReference>
<dbReference type="PANTHER" id="PTHR18964">
    <property type="entry name" value="ROK (REPRESSOR, ORF, KINASE) FAMILY"/>
    <property type="match status" value="1"/>
</dbReference>
<organism evidence="2 3">
    <name type="scientific">Fundicoccus culcitae</name>
    <dbReference type="NCBI Taxonomy" id="2969821"/>
    <lineage>
        <taxon>Bacteria</taxon>
        <taxon>Bacillati</taxon>
        <taxon>Bacillota</taxon>
        <taxon>Bacilli</taxon>
        <taxon>Lactobacillales</taxon>
        <taxon>Aerococcaceae</taxon>
        <taxon>Fundicoccus</taxon>
    </lineage>
</organism>
<comment type="similarity">
    <text evidence="1">Belongs to the ROK (NagC/XylR) family.</text>
</comment>
<proteinExistence type="inferred from homology"/>
<dbReference type="SUPFAM" id="SSF53067">
    <property type="entry name" value="Actin-like ATPase domain"/>
    <property type="match status" value="1"/>
</dbReference>
<dbReference type="InterPro" id="IPR000600">
    <property type="entry name" value="ROK"/>
</dbReference>
<dbReference type="InterPro" id="IPR043129">
    <property type="entry name" value="ATPase_NBD"/>
</dbReference>
<gene>
    <name evidence="2" type="ORF">NRE15_05135</name>
</gene>
<dbReference type="Gene3D" id="3.30.420.40">
    <property type="match status" value="2"/>
</dbReference>
<dbReference type="RefSeq" id="WP_313794521.1">
    <property type="nucleotide sequence ID" value="NZ_CP102453.1"/>
</dbReference>
<sequence>MSLLTLDIGGTLVKYGLWADDGLVSHHAVPTPKTWEAFLALLAKLIDTVDRTITGIACSFPGIVNTQTGWIGGASSVPYIHGFSMTDALTQQFQLPVSVENDAKCALLAEHQFGHAKGQSNVALMVIGTGIGGAIMIDGKLLKGRNLYAGELGCLLMENDIMLSDIGSTARMVQEYTTTHQINTPIDGLGIFDLYDKGDDTARQSVHLFYDYIARGVFNTLVTIDPDLVLLGGGVSARPDFAEAIAVRVQDMLIKQRLTDLTFDIQSCYFDNRANLIGAAVNYQQQFNV</sequence>
<dbReference type="Proteomes" id="UP001315967">
    <property type="component" value="Chromosome"/>
</dbReference>
<accession>A0ABY5P8N1</accession>
<keyword evidence="3" id="KW-1185">Reference proteome</keyword>
<evidence type="ECO:0000256" key="1">
    <source>
        <dbReference type="ARBA" id="ARBA00006479"/>
    </source>
</evidence>
<name>A0ABY5P8N1_9LACT</name>
<protein>
    <submittedName>
        <fullName evidence="2">ROK family protein</fullName>
    </submittedName>
</protein>
<evidence type="ECO:0000313" key="3">
    <source>
        <dbReference type="Proteomes" id="UP001315967"/>
    </source>
</evidence>
<reference evidence="2 3" key="1">
    <citation type="submission" date="2022-08" db="EMBL/GenBank/DDBJ databases">
        <title>Aerococcaceae sp. nov isolated from spoiled eye mask.</title>
        <authorList>
            <person name="Zhou G."/>
            <person name="Xie X.-B."/>
            <person name="Shi Q.-S."/>
            <person name="Wang Y.-S."/>
            <person name="Wen X."/>
            <person name="Peng H."/>
            <person name="Yang X.-J."/>
            <person name="Tao H.-B."/>
            <person name="Huang X.-M."/>
        </authorList>
    </citation>
    <scope>NUCLEOTIDE SEQUENCE [LARGE SCALE GENOMIC DNA]</scope>
    <source>
        <strain evidence="3">DM20194951</strain>
    </source>
</reference>
<dbReference type="CDD" id="cd24152">
    <property type="entry name" value="ASKHA_NBD_ROK-like"/>
    <property type="match status" value="1"/>
</dbReference>